<evidence type="ECO:0000256" key="1">
    <source>
        <dbReference type="SAM" id="SignalP"/>
    </source>
</evidence>
<dbReference type="EMBL" id="JBBMFC010000002">
    <property type="protein sequence ID" value="MEQ2577452.1"/>
    <property type="molecule type" value="Genomic_DNA"/>
</dbReference>
<keyword evidence="1" id="KW-0732">Signal</keyword>
<evidence type="ECO:0000313" key="2">
    <source>
        <dbReference type="EMBL" id="MEQ2577452.1"/>
    </source>
</evidence>
<organism evidence="2 3">
    <name type="scientific">Hominiventricola aquisgranensis</name>
    <dbReference type="NCBI Taxonomy" id="3133164"/>
    <lineage>
        <taxon>Bacteria</taxon>
        <taxon>Bacillati</taxon>
        <taxon>Bacillota</taxon>
        <taxon>Clostridia</taxon>
        <taxon>Lachnospirales</taxon>
        <taxon>Lachnospiraceae</taxon>
        <taxon>Hominiventricola</taxon>
    </lineage>
</organism>
<sequence>MKFKKSKMLLGTMCALVLATTIGAFPSKAESAFDYNYYFWKYPDVANAVGFDPQALFNHYQTSGMAEGRYANQQAEWRAAAGHVDTAEERKAFLMTIPPADPNNADSDLPKLDPIYYYNTYPDVAKVVGKNAQGLLEHYFAYGYSEGRLPYYGADPCTEVQTSY</sequence>
<name>A0ABV1HX22_9FIRM</name>
<proteinExistence type="predicted"/>
<gene>
    <name evidence="2" type="ORF">WMO62_01190</name>
</gene>
<dbReference type="Proteomes" id="UP001470288">
    <property type="component" value="Unassembled WGS sequence"/>
</dbReference>
<keyword evidence="3" id="KW-1185">Reference proteome</keyword>
<comment type="caution">
    <text evidence="2">The sequence shown here is derived from an EMBL/GenBank/DDBJ whole genome shotgun (WGS) entry which is preliminary data.</text>
</comment>
<evidence type="ECO:0000313" key="3">
    <source>
        <dbReference type="Proteomes" id="UP001470288"/>
    </source>
</evidence>
<accession>A0ABV1HX22</accession>
<feature type="chain" id="PRO_5046082335" evidence="1">
    <location>
        <begin position="25"/>
        <end position="164"/>
    </location>
</feature>
<feature type="signal peptide" evidence="1">
    <location>
        <begin position="1"/>
        <end position="24"/>
    </location>
</feature>
<dbReference type="RefSeq" id="WP_147324680.1">
    <property type="nucleotide sequence ID" value="NZ_JBBMFC010000002.1"/>
</dbReference>
<protein>
    <submittedName>
        <fullName evidence="2">Uncharacterized protein</fullName>
    </submittedName>
</protein>
<reference evidence="2 3" key="1">
    <citation type="submission" date="2024-03" db="EMBL/GenBank/DDBJ databases">
        <title>Human intestinal bacterial collection.</title>
        <authorList>
            <person name="Pauvert C."/>
            <person name="Hitch T.C.A."/>
            <person name="Clavel T."/>
        </authorList>
    </citation>
    <scope>NUCLEOTIDE SEQUENCE [LARGE SCALE GENOMIC DNA]</scope>
    <source>
        <strain evidence="2 3">CLA-AA-H78B</strain>
    </source>
</reference>